<evidence type="ECO:0000313" key="2">
    <source>
        <dbReference type="EMBL" id="NYE73086.1"/>
    </source>
</evidence>
<comment type="caution">
    <text evidence="2">The sequence shown here is derived from an EMBL/GenBank/DDBJ whole genome shotgun (WGS) entry which is preliminary data.</text>
</comment>
<organism evidence="2 3">
    <name type="scientific">Microlunatus parietis</name>
    <dbReference type="NCBI Taxonomy" id="682979"/>
    <lineage>
        <taxon>Bacteria</taxon>
        <taxon>Bacillati</taxon>
        <taxon>Actinomycetota</taxon>
        <taxon>Actinomycetes</taxon>
        <taxon>Propionibacteriales</taxon>
        <taxon>Propionibacteriaceae</taxon>
        <taxon>Microlunatus</taxon>
    </lineage>
</organism>
<dbReference type="Proteomes" id="UP000569914">
    <property type="component" value="Unassembled WGS sequence"/>
</dbReference>
<name>A0A7Y9IAN9_9ACTN</name>
<reference evidence="2 3" key="1">
    <citation type="submission" date="2020-07" db="EMBL/GenBank/DDBJ databases">
        <title>Sequencing the genomes of 1000 actinobacteria strains.</title>
        <authorList>
            <person name="Klenk H.-P."/>
        </authorList>
    </citation>
    <scope>NUCLEOTIDE SEQUENCE [LARGE SCALE GENOMIC DNA]</scope>
    <source>
        <strain evidence="2 3">DSM 22083</strain>
    </source>
</reference>
<protein>
    <submittedName>
        <fullName evidence="2">Uncharacterized protein</fullName>
    </submittedName>
</protein>
<proteinExistence type="predicted"/>
<accession>A0A7Y9IAN9</accession>
<dbReference type="RefSeq" id="WP_376766811.1">
    <property type="nucleotide sequence ID" value="NZ_JACCBU010000001.1"/>
</dbReference>
<evidence type="ECO:0000256" key="1">
    <source>
        <dbReference type="SAM" id="MobiDB-lite"/>
    </source>
</evidence>
<feature type="region of interest" description="Disordered" evidence="1">
    <location>
        <begin position="56"/>
        <end position="77"/>
    </location>
</feature>
<dbReference type="EMBL" id="JACCBU010000001">
    <property type="protein sequence ID" value="NYE73086.1"/>
    <property type="molecule type" value="Genomic_DNA"/>
</dbReference>
<evidence type="ECO:0000313" key="3">
    <source>
        <dbReference type="Proteomes" id="UP000569914"/>
    </source>
</evidence>
<sequence>MTMTNPWLPSIPAAELLERLQRWEASGATWHVLTRSERGVTVSLCRCDDGEEVERLRSEDPAAVTLLDGRTGSDDAG</sequence>
<dbReference type="AlphaFoldDB" id="A0A7Y9IAN9"/>
<gene>
    <name evidence="2" type="ORF">BKA15_004415</name>
</gene>
<keyword evidence="3" id="KW-1185">Reference proteome</keyword>